<feature type="compositionally biased region" description="Polar residues" evidence="1">
    <location>
        <begin position="130"/>
        <end position="139"/>
    </location>
</feature>
<comment type="caution">
    <text evidence="2">The sequence shown here is derived from an EMBL/GenBank/DDBJ whole genome shotgun (WGS) entry which is preliminary data.</text>
</comment>
<keyword evidence="3" id="KW-1185">Reference proteome</keyword>
<evidence type="ECO:0000256" key="1">
    <source>
        <dbReference type="SAM" id="MobiDB-lite"/>
    </source>
</evidence>
<name>A0A250XPA3_9CHLO</name>
<gene>
    <name evidence="2" type="ORF">CEUSTIGMA_g12297.t1</name>
</gene>
<evidence type="ECO:0000313" key="2">
    <source>
        <dbReference type="EMBL" id="GAX84876.1"/>
    </source>
</evidence>
<feature type="region of interest" description="Disordered" evidence="1">
    <location>
        <begin position="155"/>
        <end position="179"/>
    </location>
</feature>
<dbReference type="EMBL" id="BEGY01000139">
    <property type="protein sequence ID" value="GAX84876.1"/>
    <property type="molecule type" value="Genomic_DNA"/>
</dbReference>
<sequence length="877" mass="95152">MKASAPRATHKRPDPKDPSKKINVVPSAIPIREAVTKYYAQPGRQPTDTMTFSKQDLPVVNQAGQSASLGQQPPTQQNQPTLSSANDSMFLRRAENYSHVDEEIMSGDSRKILGSPSRAALAGGKRSHSEGGSENNGIVQSARKSPILDLGQGPTLGSAGVFEQDHGDSSDRSPALRSPARASVSLADVGRVPAVGSAVGGMTFAQFWFESSPGKSQLAGDVVSNLLWAFQALIKEGSWFSAPLLCQIIKSIGTLTLATESYKGELSAVYQQKTTDVETLTQSKLVALLLCHVHGAIMQPLVTLSHLSPPLKSLHSSYTHGPQIGNICTDLKRSIQGFYKAVGDAYSHVSRTIDTAVDDGNDHVDHASWMSSFPYKDVNKRRVDAIAQLENATGPVRELQTLLNALKEAEMEVTSRINCLETSIITPAQTVVDDTRVEKEMFKKQAYDVLKNVQGAFGMLFESLDDKSELKTSVLTSAPNVKKDNSLPSSDPLGSIAPTLLATDPDEYMHDGVSTVMQRLHDTGCIYKEGQEPFQFDKQRENELQPGIHKVKIGDLEGFMWLKRSKEQSCDVVVAAGEDIVEMEGPLEIPRDYARLLQDWGQKGTAADDNVDVAIDDCEQAAPESAGLSAGGGSAGSCGNDSKCFVFPAIPVDTADATVSDTFKLFETVENIARGEHIIVIDASMHPEFEILLKEDREIESAAATAGWKLYATIQLTEGKIGIEDVKNGGITLVPFLTPRLDDVYGLEPGYTPWKPNGMHVPLTLLGLVKAKLYTSHPWTHFRKAEPELAKWYTIINTSPSGPITQGLKKGTTGQFYTLNSNINPKKDGVPSVIEVDVTVLYGPIKGLERVRGSTYLVILHNYASGQNPWEIAIAEL</sequence>
<evidence type="ECO:0000313" key="3">
    <source>
        <dbReference type="Proteomes" id="UP000232323"/>
    </source>
</evidence>
<feature type="compositionally biased region" description="Polar residues" evidence="1">
    <location>
        <begin position="44"/>
        <end position="54"/>
    </location>
</feature>
<proteinExistence type="predicted"/>
<reference evidence="2 3" key="1">
    <citation type="submission" date="2017-08" db="EMBL/GenBank/DDBJ databases">
        <title>Acidophilic green algal genome provides insights into adaptation to an acidic environment.</title>
        <authorList>
            <person name="Hirooka S."/>
            <person name="Hirose Y."/>
            <person name="Kanesaki Y."/>
            <person name="Higuchi S."/>
            <person name="Fujiwara T."/>
            <person name="Onuma R."/>
            <person name="Era A."/>
            <person name="Ohbayashi R."/>
            <person name="Uzuka A."/>
            <person name="Nozaki H."/>
            <person name="Yoshikawa H."/>
            <person name="Miyagishima S.Y."/>
        </authorList>
    </citation>
    <scope>NUCLEOTIDE SEQUENCE [LARGE SCALE GENOMIC DNA]</scope>
    <source>
        <strain evidence="2 3">NIES-2499</strain>
    </source>
</reference>
<protein>
    <submittedName>
        <fullName evidence="2">Uncharacterized protein</fullName>
    </submittedName>
</protein>
<feature type="compositionally biased region" description="Low complexity" evidence="1">
    <location>
        <begin position="71"/>
        <end position="81"/>
    </location>
</feature>
<dbReference type="AlphaFoldDB" id="A0A250XPA3"/>
<feature type="region of interest" description="Disordered" evidence="1">
    <location>
        <begin position="1"/>
        <end position="23"/>
    </location>
</feature>
<feature type="compositionally biased region" description="Basic and acidic residues" evidence="1">
    <location>
        <begin position="11"/>
        <end position="20"/>
    </location>
</feature>
<dbReference type="Proteomes" id="UP000232323">
    <property type="component" value="Unassembled WGS sequence"/>
</dbReference>
<organism evidence="2 3">
    <name type="scientific">Chlamydomonas eustigma</name>
    <dbReference type="NCBI Taxonomy" id="1157962"/>
    <lineage>
        <taxon>Eukaryota</taxon>
        <taxon>Viridiplantae</taxon>
        <taxon>Chlorophyta</taxon>
        <taxon>core chlorophytes</taxon>
        <taxon>Chlorophyceae</taxon>
        <taxon>CS clade</taxon>
        <taxon>Chlamydomonadales</taxon>
        <taxon>Chlamydomonadaceae</taxon>
        <taxon>Chlamydomonas</taxon>
    </lineage>
</organism>
<feature type="region of interest" description="Disordered" evidence="1">
    <location>
        <begin position="108"/>
        <end position="139"/>
    </location>
</feature>
<accession>A0A250XPA3</accession>
<feature type="region of interest" description="Disordered" evidence="1">
    <location>
        <begin position="39"/>
        <end position="88"/>
    </location>
</feature>